<accession>A0A1I4EKX0</accession>
<dbReference type="Proteomes" id="UP000198851">
    <property type="component" value="Unassembled WGS sequence"/>
</dbReference>
<feature type="transmembrane region" description="Helical" evidence="1">
    <location>
        <begin position="20"/>
        <end position="40"/>
    </location>
</feature>
<evidence type="ECO:0000256" key="1">
    <source>
        <dbReference type="SAM" id="Phobius"/>
    </source>
</evidence>
<keyword evidence="3" id="KW-1185">Reference proteome</keyword>
<sequence>MYKRLDSNIAQSVDEGLTLLELIVAIFVMALGTLAVLSAVDQSGTGIMQERARLLAGVVADNRAEELRLPIGGLPAEVNMGGLRFAVTQDLQPTEGGFTEATIRARVVDGAGGPGALRITWIAASNARPGQ</sequence>
<dbReference type="RefSeq" id="WP_093324008.1">
    <property type="nucleotide sequence ID" value="NZ_FOSZ01000004.1"/>
</dbReference>
<dbReference type="InterPro" id="IPR012902">
    <property type="entry name" value="N_methyl_site"/>
</dbReference>
<proteinExistence type="predicted"/>
<keyword evidence="1" id="KW-0812">Transmembrane</keyword>
<evidence type="ECO:0000313" key="2">
    <source>
        <dbReference type="EMBL" id="SFL05187.1"/>
    </source>
</evidence>
<organism evidence="2 3">
    <name type="scientific">Shimia haliotis</name>
    <dbReference type="NCBI Taxonomy" id="1280847"/>
    <lineage>
        <taxon>Bacteria</taxon>
        <taxon>Pseudomonadati</taxon>
        <taxon>Pseudomonadota</taxon>
        <taxon>Alphaproteobacteria</taxon>
        <taxon>Rhodobacterales</taxon>
        <taxon>Roseobacteraceae</taxon>
    </lineage>
</organism>
<evidence type="ECO:0000313" key="3">
    <source>
        <dbReference type="Proteomes" id="UP000198851"/>
    </source>
</evidence>
<keyword evidence="1" id="KW-0472">Membrane</keyword>
<keyword evidence="1" id="KW-1133">Transmembrane helix</keyword>
<name>A0A1I4EKX0_9RHOB</name>
<protein>
    <submittedName>
        <fullName evidence="2">Type II secretion system protein I</fullName>
    </submittedName>
</protein>
<dbReference type="AlphaFoldDB" id="A0A1I4EKX0"/>
<dbReference type="STRING" id="1280847.SAMN04488036_104295"/>
<gene>
    <name evidence="2" type="ORF">SAMN04488036_104295</name>
</gene>
<dbReference type="PROSITE" id="PS00409">
    <property type="entry name" value="PROKAR_NTER_METHYL"/>
    <property type="match status" value="1"/>
</dbReference>
<reference evidence="3" key="1">
    <citation type="submission" date="2016-10" db="EMBL/GenBank/DDBJ databases">
        <authorList>
            <person name="Varghese N."/>
            <person name="Submissions S."/>
        </authorList>
    </citation>
    <scope>NUCLEOTIDE SEQUENCE [LARGE SCALE GENOMIC DNA]</scope>
    <source>
        <strain evidence="3">DSM 28453</strain>
    </source>
</reference>
<dbReference type="EMBL" id="FOSZ01000004">
    <property type="protein sequence ID" value="SFL05187.1"/>
    <property type="molecule type" value="Genomic_DNA"/>
</dbReference>